<evidence type="ECO:0000256" key="1">
    <source>
        <dbReference type="SAM" id="MobiDB-lite"/>
    </source>
</evidence>
<dbReference type="Proteomes" id="UP000001849">
    <property type="component" value="Segment"/>
</dbReference>
<name>B5LJ56_9CAUD</name>
<proteinExistence type="predicted"/>
<accession>B5LJ56</accession>
<sequence length="86" mass="9657">MSEHQGVCNVCLIPCSWQERPTGGWWVHEWPPNPQIEKWWKEGPNNHDADPGWEPVIPEEEGEREQLRGDSGEAGQDAGEVASPDA</sequence>
<dbReference type="RefSeq" id="YP_002224963.1">
    <property type="nucleotide sequence ID" value="NC_011273.1"/>
</dbReference>
<feature type="compositionally biased region" description="Basic and acidic residues" evidence="1">
    <location>
        <begin position="38"/>
        <end position="50"/>
    </location>
</feature>
<dbReference type="KEGG" id="vg:6920749"/>
<organism evidence="2 3">
    <name type="scientific">Mycobacterium phage Myrna</name>
    <dbReference type="NCBI Taxonomy" id="546805"/>
    <lineage>
        <taxon>Viruses</taxon>
        <taxon>Duplodnaviria</taxon>
        <taxon>Heunggongvirae</taxon>
        <taxon>Uroviricota</taxon>
        <taxon>Caudoviricetes</taxon>
        <taxon>Ceeclamvirinae</taxon>
        <taxon>Myrnavirus</taxon>
        <taxon>Myrnavirus myrna</taxon>
    </lineage>
</organism>
<evidence type="ECO:0000313" key="3">
    <source>
        <dbReference type="Proteomes" id="UP000001849"/>
    </source>
</evidence>
<evidence type="ECO:0000313" key="2">
    <source>
        <dbReference type="EMBL" id="ACH62053.1"/>
    </source>
</evidence>
<reference evidence="2 3" key="1">
    <citation type="submission" date="2008-06" db="EMBL/GenBank/DDBJ databases">
        <authorList>
            <person name="Smith A.L."/>
            <person name="Paladin E.C."/>
            <person name="Jacobs-Sera D."/>
            <person name="Hendirx R.W."/>
            <person name="Hatfull G.F."/>
        </authorList>
    </citation>
    <scope>NUCLEOTIDE SEQUENCE [LARGE SCALE GENOMIC DNA]</scope>
</reference>
<dbReference type="EMBL" id="EU826466">
    <property type="protein sequence ID" value="ACH62053.1"/>
    <property type="molecule type" value="Genomic_DNA"/>
</dbReference>
<keyword evidence="3" id="KW-1185">Reference proteome</keyword>
<gene>
    <name evidence="2" type="primary">45</name>
    <name evidence="2" type="ORF">MYRNA_45</name>
</gene>
<dbReference type="GeneID" id="6920749"/>
<protein>
    <submittedName>
        <fullName evidence="2">Uncharacterized protein</fullName>
    </submittedName>
</protein>
<feature type="region of interest" description="Disordered" evidence="1">
    <location>
        <begin position="37"/>
        <end position="86"/>
    </location>
</feature>